<dbReference type="EMBL" id="DYVE01000204">
    <property type="protein sequence ID" value="HJG28536.1"/>
    <property type="molecule type" value="Genomic_DNA"/>
</dbReference>
<dbReference type="AlphaFoldDB" id="A0A921IKZ3"/>
<reference evidence="1" key="1">
    <citation type="journal article" date="2021" name="PeerJ">
        <title>Extensive microbial diversity within the chicken gut microbiome revealed by metagenomics and culture.</title>
        <authorList>
            <person name="Gilroy R."/>
            <person name="Ravi A."/>
            <person name="Getino M."/>
            <person name="Pursley I."/>
            <person name="Horton D.L."/>
            <person name="Alikhan N.F."/>
            <person name="Baker D."/>
            <person name="Gharbi K."/>
            <person name="Hall N."/>
            <person name="Watson M."/>
            <person name="Adriaenssens E.M."/>
            <person name="Foster-Nyarko E."/>
            <person name="Jarju S."/>
            <person name="Secka A."/>
            <person name="Antonio M."/>
            <person name="Oren A."/>
            <person name="Chaudhuri R.R."/>
            <person name="La Ragione R."/>
            <person name="Hildebrand F."/>
            <person name="Pallen M.J."/>
        </authorList>
    </citation>
    <scope>NUCLEOTIDE SEQUENCE</scope>
    <source>
        <strain evidence="1">ChiBcec21-2208</strain>
    </source>
</reference>
<evidence type="ECO:0000313" key="1">
    <source>
        <dbReference type="EMBL" id="HJG28536.1"/>
    </source>
</evidence>
<protein>
    <recommendedName>
        <fullName evidence="3">Polyketide cyclase</fullName>
    </recommendedName>
</protein>
<dbReference type="InterPro" id="IPR023393">
    <property type="entry name" value="START-like_dom_sf"/>
</dbReference>
<reference evidence="1" key="2">
    <citation type="submission" date="2021-09" db="EMBL/GenBank/DDBJ databases">
        <authorList>
            <person name="Gilroy R."/>
        </authorList>
    </citation>
    <scope>NUCLEOTIDE SEQUENCE</scope>
    <source>
        <strain evidence="1">ChiBcec21-2208</strain>
    </source>
</reference>
<dbReference type="Gene3D" id="3.30.530.20">
    <property type="match status" value="1"/>
</dbReference>
<accession>A0A921IKZ3</accession>
<gene>
    <name evidence="1" type="ORF">K8V20_07845</name>
</gene>
<evidence type="ECO:0008006" key="3">
    <source>
        <dbReference type="Google" id="ProtNLM"/>
    </source>
</evidence>
<evidence type="ECO:0000313" key="2">
    <source>
        <dbReference type="Proteomes" id="UP000782880"/>
    </source>
</evidence>
<organism evidence="1 2">
    <name type="scientific">Subdoligranulum variabile</name>
    <dbReference type="NCBI Taxonomy" id="214851"/>
    <lineage>
        <taxon>Bacteria</taxon>
        <taxon>Bacillati</taxon>
        <taxon>Bacillota</taxon>
        <taxon>Clostridia</taxon>
        <taxon>Eubacteriales</taxon>
        <taxon>Oscillospiraceae</taxon>
        <taxon>Subdoligranulum</taxon>
    </lineage>
</organism>
<dbReference type="Proteomes" id="UP000782880">
    <property type="component" value="Unassembled WGS sequence"/>
</dbReference>
<comment type="caution">
    <text evidence="1">The sequence shown here is derived from an EMBL/GenBank/DDBJ whole genome shotgun (WGS) entry which is preliminary data.</text>
</comment>
<proteinExistence type="predicted"/>
<dbReference type="SUPFAM" id="SSF55961">
    <property type="entry name" value="Bet v1-like"/>
    <property type="match status" value="1"/>
</dbReference>
<sequence>MRKTCVVTANYACDPNKVWLYLTKPTLNGWRKDVRDYEERDDGLVVIEHHTDGSTTEMHFSRREKPRCLSCSFQNGKVSGTFTAILLGGGDSTSLECTMEINGLGLFAKPKKLLEERLQMLKSALGV</sequence>
<name>A0A921IKZ3_9FIRM</name>